<sequence>MIKEYAVDPDAYTRNIDSLQRFFLDFQAENGRVIAAIPSNWQREQQNRIRSMGLRPIQKQKCFDEISKIVKHSLISGITIPSELEAWIEQARYAKQQLGLEAIITSLDDVPNGEFDYSNILFSSPGNWNIDNNISVRRQAVDMANALASSLSIAEVCVFVDPYFNPAQDRFKNVLIEFITRLSQGRRLCRKAYLHTAIHRDAIERNRTRADIESSLIRDIQPLLPEGFALETWIWPRDEMHDRFVLTKHVGYSFGHGLDEDTSHTAIEVNINRLAETARETEYRKFSTSVKRVGEPIVIVGS</sequence>
<comment type="caution">
    <text evidence="1">The sequence shown here is derived from an EMBL/GenBank/DDBJ whole genome shotgun (WGS) entry which is preliminary data.</text>
</comment>
<evidence type="ECO:0000313" key="2">
    <source>
        <dbReference type="Proteomes" id="UP000718715"/>
    </source>
</evidence>
<proteinExistence type="predicted"/>
<evidence type="ECO:0000313" key="1">
    <source>
        <dbReference type="EMBL" id="TMX75375.1"/>
    </source>
</evidence>
<name>A0ACD3T0A3_PHODM</name>
<organism evidence="1 2">
    <name type="scientific">Photobacterium damselae</name>
    <dbReference type="NCBI Taxonomy" id="38293"/>
    <lineage>
        <taxon>Bacteria</taxon>
        <taxon>Pseudomonadati</taxon>
        <taxon>Pseudomonadota</taxon>
        <taxon>Gammaproteobacteria</taxon>
        <taxon>Vibrionales</taxon>
        <taxon>Vibrionaceae</taxon>
        <taxon>Photobacterium</taxon>
    </lineage>
</organism>
<gene>
    <name evidence="1" type="ORF">DA092_10480</name>
</gene>
<reference evidence="1" key="1">
    <citation type="submission" date="2018-03" db="EMBL/GenBank/DDBJ databases">
        <title>Genomic characterization of a polymicrobial infection associated with a disease outbreak in Pacific white shrimp (Litopenaeus vannamei).</title>
        <authorList>
            <person name="Turner J.W."/>
            <person name="Bachand P.T."/>
            <person name="Tallman J."/>
            <person name="Elledge N.C."/>
            <person name="Pinnell L.J."/>
            <person name="Laughlin R.C."/>
            <person name="Zimba P.V."/>
        </authorList>
    </citation>
    <scope>NUCLEOTIDE SEQUENCE</scope>
    <source>
        <strain evidence="1">Hep-2b-22</strain>
    </source>
</reference>
<protein>
    <submittedName>
        <fullName evidence="1">Uncharacterized protein</fullName>
    </submittedName>
</protein>
<dbReference type="EMBL" id="PZOJ01000088">
    <property type="protein sequence ID" value="TMX75375.1"/>
    <property type="molecule type" value="Genomic_DNA"/>
</dbReference>
<keyword evidence="2" id="KW-1185">Reference proteome</keyword>
<accession>A0ACD3T0A3</accession>
<dbReference type="Proteomes" id="UP000718715">
    <property type="component" value="Unassembled WGS sequence"/>
</dbReference>